<dbReference type="NCBIfam" id="TIGR00172">
    <property type="entry name" value="maf"/>
    <property type="match status" value="1"/>
</dbReference>
<dbReference type="EMBL" id="JANURM010000017">
    <property type="protein sequence ID" value="MDL0089662.1"/>
    <property type="molecule type" value="Genomic_DNA"/>
</dbReference>
<evidence type="ECO:0000256" key="4">
    <source>
        <dbReference type="HAMAP-Rule" id="MF_00528"/>
    </source>
</evidence>
<dbReference type="HAMAP" id="MF_00528">
    <property type="entry name" value="Maf"/>
    <property type="match status" value="1"/>
</dbReference>
<keyword evidence="4" id="KW-0963">Cytoplasm</keyword>
<comment type="subcellular location">
    <subcellularLocation>
        <location evidence="4">Cytoplasm</location>
    </subcellularLocation>
</comment>
<dbReference type="InterPro" id="IPR029001">
    <property type="entry name" value="ITPase-like_fam"/>
</dbReference>
<feature type="active site" description="Proton acceptor" evidence="4">
    <location>
        <position position="69"/>
    </location>
</feature>
<protein>
    <recommendedName>
        <fullName evidence="4">Nucleoside triphosphate pyrophosphatase</fullName>
        <ecNumber evidence="4">3.6.1.9</ecNumber>
    </recommendedName>
    <alternativeName>
        <fullName evidence="4">Nucleotide pyrophosphatase</fullName>
        <shortName evidence="4">Nucleotide PPase</shortName>
    </alternativeName>
</protein>
<dbReference type="Proteomes" id="UP001173801">
    <property type="component" value="Unassembled WGS sequence"/>
</dbReference>
<comment type="catalytic activity">
    <reaction evidence="4">
        <text>a ribonucleoside 5'-triphosphate + H2O = a ribonucleoside 5'-phosphate + diphosphate + H(+)</text>
        <dbReference type="Rhea" id="RHEA:23996"/>
        <dbReference type="ChEBI" id="CHEBI:15377"/>
        <dbReference type="ChEBI" id="CHEBI:15378"/>
        <dbReference type="ChEBI" id="CHEBI:33019"/>
        <dbReference type="ChEBI" id="CHEBI:58043"/>
        <dbReference type="ChEBI" id="CHEBI:61557"/>
        <dbReference type="EC" id="3.6.1.9"/>
    </reaction>
</comment>
<keyword evidence="6" id="KW-1185">Reference proteome</keyword>
<comment type="function">
    <text evidence="4">Nucleoside triphosphate pyrophosphatase. May have a dual role in cell division arrest and in preventing the incorporation of modified nucleotides into cellular nucleic acids.</text>
</comment>
<dbReference type="RefSeq" id="WP_284938376.1">
    <property type="nucleotide sequence ID" value="NZ_JANURM010000017.1"/>
</dbReference>
<dbReference type="PANTHER" id="PTHR43213">
    <property type="entry name" value="BIFUNCTIONAL DTTP/UTP PYROPHOSPHATASE/METHYLTRANSFERASE PROTEIN-RELATED"/>
    <property type="match status" value="1"/>
</dbReference>
<comment type="caution">
    <text evidence="5">The sequence shown here is derived from an EMBL/GenBank/DDBJ whole genome shotgun (WGS) entry which is preliminary data.</text>
</comment>
<keyword evidence="2 4" id="KW-0378">Hydrolase</keyword>
<evidence type="ECO:0000313" key="6">
    <source>
        <dbReference type="Proteomes" id="UP001173801"/>
    </source>
</evidence>
<accession>A0ABT7HRX7</accession>
<organism evidence="5 6">
    <name type="scientific">Campylobacter gastrosuis</name>
    <dbReference type="NCBI Taxonomy" id="2974576"/>
    <lineage>
        <taxon>Bacteria</taxon>
        <taxon>Pseudomonadati</taxon>
        <taxon>Campylobacterota</taxon>
        <taxon>Epsilonproteobacteria</taxon>
        <taxon>Campylobacterales</taxon>
        <taxon>Campylobacteraceae</taxon>
        <taxon>Campylobacter</taxon>
    </lineage>
</organism>
<sequence>MINLISTSPTRAKILAENGIKFNQIAFDFDESVVLKNTTPTKYVLNVVKAKKEQFLAAQKELTNLLFADSCVVCDGEILGKAVSKEHARAMLNKQSDNFASVVTAMIFLSPKFELIATSTTTYKFAKFAQNEIERYLESGEYIGKAGAMMVEGFNKNYILSQTGTTNNARGLNLELLRAFL</sequence>
<comment type="similarity">
    <text evidence="4">Belongs to the Maf family.</text>
</comment>
<proteinExistence type="inferred from homology"/>
<evidence type="ECO:0000256" key="3">
    <source>
        <dbReference type="ARBA" id="ARBA00023080"/>
    </source>
</evidence>
<dbReference type="SUPFAM" id="SSF52972">
    <property type="entry name" value="ITPase-like"/>
    <property type="match status" value="1"/>
</dbReference>
<dbReference type="EC" id="3.6.1.9" evidence="4"/>
<comment type="caution">
    <text evidence="4">Lacks conserved residue(s) required for the propagation of feature annotation.</text>
</comment>
<evidence type="ECO:0000256" key="1">
    <source>
        <dbReference type="ARBA" id="ARBA00001968"/>
    </source>
</evidence>
<evidence type="ECO:0000313" key="5">
    <source>
        <dbReference type="EMBL" id="MDL0089662.1"/>
    </source>
</evidence>
<reference evidence="5" key="2">
    <citation type="journal article" date="2023" name="Microorganisms">
        <title>Isolation and Genomic Characteristics of Cat-Borne Campylobacter felis sp. nov. and Sheep-Borne Campylobacter ovis sp. nov.</title>
        <authorList>
            <person name="Wang H."/>
            <person name="Li Y."/>
            <person name="Gu Y."/>
            <person name="Zhou G."/>
            <person name="Chen X."/>
            <person name="Zhang X."/>
            <person name="Shao Z."/>
            <person name="Zhang J."/>
            <person name="Zhang M."/>
        </authorList>
    </citation>
    <scope>NUCLEOTIDE SEQUENCE</scope>
    <source>
        <strain evidence="5">PS10</strain>
    </source>
</reference>
<dbReference type="InterPro" id="IPR003697">
    <property type="entry name" value="Maf-like"/>
</dbReference>
<dbReference type="CDD" id="cd00985">
    <property type="entry name" value="Maf_Ham1"/>
    <property type="match status" value="1"/>
</dbReference>
<comment type="catalytic activity">
    <reaction evidence="4">
        <text>a 2'-deoxyribonucleoside 5'-triphosphate + H2O = a 2'-deoxyribonucleoside 5'-phosphate + diphosphate + H(+)</text>
        <dbReference type="Rhea" id="RHEA:44644"/>
        <dbReference type="ChEBI" id="CHEBI:15377"/>
        <dbReference type="ChEBI" id="CHEBI:15378"/>
        <dbReference type="ChEBI" id="CHEBI:33019"/>
        <dbReference type="ChEBI" id="CHEBI:61560"/>
        <dbReference type="ChEBI" id="CHEBI:65317"/>
        <dbReference type="EC" id="3.6.1.9"/>
    </reaction>
</comment>
<reference evidence="5" key="1">
    <citation type="submission" date="2022-08" db="EMBL/GenBank/DDBJ databases">
        <authorList>
            <person name="Wang H."/>
        </authorList>
    </citation>
    <scope>NUCLEOTIDE SEQUENCE</scope>
    <source>
        <strain evidence="5">PS10</strain>
    </source>
</reference>
<dbReference type="PIRSF" id="PIRSF006305">
    <property type="entry name" value="Maf"/>
    <property type="match status" value="1"/>
</dbReference>
<comment type="cofactor">
    <cofactor evidence="1 4">
        <name>a divalent metal cation</name>
        <dbReference type="ChEBI" id="CHEBI:60240"/>
    </cofactor>
</comment>
<dbReference type="Pfam" id="PF02545">
    <property type="entry name" value="Maf"/>
    <property type="match status" value="1"/>
</dbReference>
<name>A0ABT7HRX7_9BACT</name>
<dbReference type="Gene3D" id="3.90.950.10">
    <property type="match status" value="1"/>
</dbReference>
<dbReference type="NCBIfam" id="NF003141">
    <property type="entry name" value="PRK04056.1"/>
    <property type="match status" value="1"/>
</dbReference>
<gene>
    <name evidence="5" type="primary">maf</name>
    <name evidence="5" type="ORF">NYG85_09855</name>
</gene>
<dbReference type="PANTHER" id="PTHR43213:SF5">
    <property type="entry name" value="BIFUNCTIONAL DTTP_UTP PYROPHOSPHATASE_METHYLTRANSFERASE PROTEIN-RELATED"/>
    <property type="match status" value="1"/>
</dbReference>
<evidence type="ECO:0000256" key="2">
    <source>
        <dbReference type="ARBA" id="ARBA00022801"/>
    </source>
</evidence>
<keyword evidence="3 4" id="KW-0546">Nucleotide metabolism</keyword>